<proteinExistence type="predicted"/>
<evidence type="ECO:0000259" key="1">
    <source>
        <dbReference type="PROSITE" id="PS51462"/>
    </source>
</evidence>
<accession>A0A955RKP1</accession>
<dbReference type="PROSITE" id="PS51462">
    <property type="entry name" value="NUDIX"/>
    <property type="match status" value="1"/>
</dbReference>
<dbReference type="PANTHER" id="PTHR43736">
    <property type="entry name" value="ADP-RIBOSE PYROPHOSPHATASE"/>
    <property type="match status" value="1"/>
</dbReference>
<dbReference type="InterPro" id="IPR015797">
    <property type="entry name" value="NUDIX_hydrolase-like_dom_sf"/>
</dbReference>
<reference evidence="2" key="2">
    <citation type="journal article" date="2021" name="Microbiome">
        <title>Successional dynamics and alternative stable states in a saline activated sludge microbial community over 9 years.</title>
        <authorList>
            <person name="Wang Y."/>
            <person name="Ye J."/>
            <person name="Ju F."/>
            <person name="Liu L."/>
            <person name="Boyd J.A."/>
            <person name="Deng Y."/>
            <person name="Parks D.H."/>
            <person name="Jiang X."/>
            <person name="Yin X."/>
            <person name="Woodcroft B.J."/>
            <person name="Tyson G.W."/>
            <person name="Hugenholtz P."/>
            <person name="Polz M.F."/>
            <person name="Zhang T."/>
        </authorList>
    </citation>
    <scope>NUCLEOTIDE SEQUENCE</scope>
    <source>
        <strain evidence="2">HKST-UBA11</strain>
    </source>
</reference>
<dbReference type="Proteomes" id="UP000754563">
    <property type="component" value="Unassembled WGS sequence"/>
</dbReference>
<evidence type="ECO:0000313" key="3">
    <source>
        <dbReference type="Proteomes" id="UP000754563"/>
    </source>
</evidence>
<name>A0A955RKP1_9BACT</name>
<feature type="domain" description="Nudix hydrolase" evidence="1">
    <location>
        <begin position="3"/>
        <end position="137"/>
    </location>
</feature>
<dbReference type="CDD" id="cd02883">
    <property type="entry name" value="NUDIX_Hydrolase"/>
    <property type="match status" value="1"/>
</dbReference>
<organism evidence="2 3">
    <name type="scientific">Candidatus Dojkabacteria bacterium</name>
    <dbReference type="NCBI Taxonomy" id="2099670"/>
    <lineage>
        <taxon>Bacteria</taxon>
        <taxon>Candidatus Dojkabacteria</taxon>
    </lineage>
</organism>
<dbReference type="GO" id="GO:0016787">
    <property type="term" value="F:hydrolase activity"/>
    <property type="evidence" value="ECO:0007669"/>
    <property type="project" value="UniProtKB-KW"/>
</dbReference>
<dbReference type="AlphaFoldDB" id="A0A955RKP1"/>
<keyword evidence="2" id="KW-0378">Hydrolase</keyword>
<gene>
    <name evidence="2" type="ORF">KC717_05000</name>
</gene>
<dbReference type="Pfam" id="PF00293">
    <property type="entry name" value="NUDIX"/>
    <property type="match status" value="1"/>
</dbReference>
<dbReference type="InterPro" id="IPR000086">
    <property type="entry name" value="NUDIX_hydrolase_dom"/>
</dbReference>
<dbReference type="SUPFAM" id="SSF55811">
    <property type="entry name" value="Nudix"/>
    <property type="match status" value="1"/>
</dbReference>
<reference evidence="2" key="1">
    <citation type="submission" date="2020-04" db="EMBL/GenBank/DDBJ databases">
        <authorList>
            <person name="Zhang T."/>
        </authorList>
    </citation>
    <scope>NUCLEOTIDE SEQUENCE</scope>
    <source>
        <strain evidence="2">HKST-UBA11</strain>
    </source>
</reference>
<sequence length="142" mass="16527">MTRTQLVVASFIIHEKKLLIVRRSKKENFFPGVYELPGGKVDFGENPIEAVIRECKEETNLDITVIDPYFVFDYMSKNDSQHNVEIHFLVDLHSAPDDLILTPGHDDFAWVDTNELYQYRSDITDQLWESMTKGFEVLNKSQ</sequence>
<protein>
    <submittedName>
        <fullName evidence="2">NUDIX hydrolase</fullName>
    </submittedName>
</protein>
<dbReference type="PANTHER" id="PTHR43736:SF1">
    <property type="entry name" value="DIHYDRONEOPTERIN TRIPHOSPHATE DIPHOSPHATASE"/>
    <property type="match status" value="1"/>
</dbReference>
<comment type="caution">
    <text evidence="2">The sequence shown here is derived from an EMBL/GenBank/DDBJ whole genome shotgun (WGS) entry which is preliminary data.</text>
</comment>
<dbReference type="Gene3D" id="3.90.79.10">
    <property type="entry name" value="Nucleoside Triphosphate Pyrophosphohydrolase"/>
    <property type="match status" value="1"/>
</dbReference>
<evidence type="ECO:0000313" key="2">
    <source>
        <dbReference type="EMBL" id="MCA9385976.1"/>
    </source>
</evidence>
<dbReference type="EMBL" id="JAGQLH010000063">
    <property type="protein sequence ID" value="MCA9385976.1"/>
    <property type="molecule type" value="Genomic_DNA"/>
</dbReference>